<organism evidence="2 3">
    <name type="scientific">Mycena rosella</name>
    <name type="common">Pink bonnet</name>
    <name type="synonym">Agaricus rosellus</name>
    <dbReference type="NCBI Taxonomy" id="1033263"/>
    <lineage>
        <taxon>Eukaryota</taxon>
        <taxon>Fungi</taxon>
        <taxon>Dikarya</taxon>
        <taxon>Basidiomycota</taxon>
        <taxon>Agaricomycotina</taxon>
        <taxon>Agaricomycetes</taxon>
        <taxon>Agaricomycetidae</taxon>
        <taxon>Agaricales</taxon>
        <taxon>Marasmiineae</taxon>
        <taxon>Mycenaceae</taxon>
        <taxon>Mycena</taxon>
    </lineage>
</organism>
<evidence type="ECO:0000313" key="2">
    <source>
        <dbReference type="EMBL" id="KAJ7696310.1"/>
    </source>
</evidence>
<dbReference type="AlphaFoldDB" id="A0AAD7DR89"/>
<feature type="transmembrane region" description="Helical" evidence="1">
    <location>
        <begin position="20"/>
        <end position="42"/>
    </location>
</feature>
<keyword evidence="1" id="KW-0472">Membrane</keyword>
<dbReference type="EMBL" id="JARKIE010000035">
    <property type="protein sequence ID" value="KAJ7696310.1"/>
    <property type="molecule type" value="Genomic_DNA"/>
</dbReference>
<sequence length="53" mass="6040">MEIGSPMAAMYFLGQPDHNASHPYVCTICMVILRSIYSHVLGTDCIRRQSRRL</sequence>
<comment type="caution">
    <text evidence="2">The sequence shown here is derived from an EMBL/GenBank/DDBJ whole genome shotgun (WGS) entry which is preliminary data.</text>
</comment>
<evidence type="ECO:0000256" key="1">
    <source>
        <dbReference type="SAM" id="Phobius"/>
    </source>
</evidence>
<protein>
    <submittedName>
        <fullName evidence="2">Uncharacterized protein</fullName>
    </submittedName>
</protein>
<dbReference type="Proteomes" id="UP001221757">
    <property type="component" value="Unassembled WGS sequence"/>
</dbReference>
<gene>
    <name evidence="2" type="ORF">B0H17DRAFT_929598</name>
</gene>
<reference evidence="2" key="1">
    <citation type="submission" date="2023-03" db="EMBL/GenBank/DDBJ databases">
        <title>Massive genome expansion in bonnet fungi (Mycena s.s.) driven by repeated elements and novel gene families across ecological guilds.</title>
        <authorList>
            <consortium name="Lawrence Berkeley National Laboratory"/>
            <person name="Harder C.B."/>
            <person name="Miyauchi S."/>
            <person name="Viragh M."/>
            <person name="Kuo A."/>
            <person name="Thoen E."/>
            <person name="Andreopoulos B."/>
            <person name="Lu D."/>
            <person name="Skrede I."/>
            <person name="Drula E."/>
            <person name="Henrissat B."/>
            <person name="Morin E."/>
            <person name="Kohler A."/>
            <person name="Barry K."/>
            <person name="LaButti K."/>
            <person name="Morin E."/>
            <person name="Salamov A."/>
            <person name="Lipzen A."/>
            <person name="Mereny Z."/>
            <person name="Hegedus B."/>
            <person name="Baldrian P."/>
            <person name="Stursova M."/>
            <person name="Weitz H."/>
            <person name="Taylor A."/>
            <person name="Grigoriev I.V."/>
            <person name="Nagy L.G."/>
            <person name="Martin F."/>
            <person name="Kauserud H."/>
        </authorList>
    </citation>
    <scope>NUCLEOTIDE SEQUENCE</scope>
    <source>
        <strain evidence="2">CBHHK067</strain>
    </source>
</reference>
<name>A0AAD7DR89_MYCRO</name>
<proteinExistence type="predicted"/>
<evidence type="ECO:0000313" key="3">
    <source>
        <dbReference type="Proteomes" id="UP001221757"/>
    </source>
</evidence>
<keyword evidence="3" id="KW-1185">Reference proteome</keyword>
<keyword evidence="1" id="KW-0812">Transmembrane</keyword>
<accession>A0AAD7DR89</accession>
<keyword evidence="1" id="KW-1133">Transmembrane helix</keyword>